<reference evidence="4" key="1">
    <citation type="journal article" date="2019" name="Int. J. Syst. Evol. Microbiol.">
        <title>The Global Catalogue of Microorganisms (GCM) 10K type strain sequencing project: providing services to taxonomists for standard genome sequencing and annotation.</title>
        <authorList>
            <consortium name="The Broad Institute Genomics Platform"/>
            <consortium name="The Broad Institute Genome Sequencing Center for Infectious Disease"/>
            <person name="Wu L."/>
            <person name="Ma J."/>
        </authorList>
    </citation>
    <scope>NUCLEOTIDE SEQUENCE [LARGE SCALE GENOMIC DNA]</scope>
    <source>
        <strain evidence="4">CGMCC 4.7241</strain>
    </source>
</reference>
<dbReference type="InterPro" id="IPR002347">
    <property type="entry name" value="SDR_fam"/>
</dbReference>
<keyword evidence="4" id="KW-1185">Reference proteome</keyword>
<dbReference type="PRINTS" id="PR00081">
    <property type="entry name" value="GDHRDH"/>
</dbReference>
<dbReference type="PANTHER" id="PTHR42760:SF115">
    <property type="entry name" value="3-OXOACYL-[ACYL-CARRIER-PROTEIN] REDUCTASE FABG"/>
    <property type="match status" value="1"/>
</dbReference>
<dbReference type="GO" id="GO:0016491">
    <property type="term" value="F:oxidoreductase activity"/>
    <property type="evidence" value="ECO:0007669"/>
    <property type="project" value="UniProtKB-KW"/>
</dbReference>
<dbReference type="PANTHER" id="PTHR42760">
    <property type="entry name" value="SHORT-CHAIN DEHYDROGENASES/REDUCTASES FAMILY MEMBER"/>
    <property type="match status" value="1"/>
</dbReference>
<protein>
    <submittedName>
        <fullName evidence="3">SDR family NAD(P)-dependent oxidoreductase</fullName>
        <ecNumber evidence="3">1.1.1.-</ecNumber>
    </submittedName>
</protein>
<evidence type="ECO:0000256" key="1">
    <source>
        <dbReference type="ARBA" id="ARBA00006484"/>
    </source>
</evidence>
<sequence>MGVLDSFSLAGRVALVTGGSRGLGFAIARALGEAGAAVGLVARDGAAVASAAESLAALGIRTFATSADVRSASSVDAAVSAVSDALGAPVSVLVNNAGISIPGRALEVEPSDWSDVLSTNLDGVFHCSRAVCSRLVAAGMPGTIVNVGSMSAFIVNQPRWQPAYLASKAAVHQLTRALAAEWAPHGVRVNAIAPGYFLTEQSPVDQPEFRATCVEPAALKRWGEPHELGPAVTFLASEASSFMTGSIVVIDGGFTLF</sequence>
<dbReference type="EC" id="1.1.1.-" evidence="3"/>
<evidence type="ECO:0000313" key="4">
    <source>
        <dbReference type="Proteomes" id="UP001595699"/>
    </source>
</evidence>
<accession>A0ABV7YBX8</accession>
<proteinExistence type="inferred from homology"/>
<dbReference type="SUPFAM" id="SSF51735">
    <property type="entry name" value="NAD(P)-binding Rossmann-fold domains"/>
    <property type="match status" value="1"/>
</dbReference>
<organism evidence="3 4">
    <name type="scientific">Tenggerimyces flavus</name>
    <dbReference type="NCBI Taxonomy" id="1708749"/>
    <lineage>
        <taxon>Bacteria</taxon>
        <taxon>Bacillati</taxon>
        <taxon>Actinomycetota</taxon>
        <taxon>Actinomycetes</taxon>
        <taxon>Propionibacteriales</taxon>
        <taxon>Nocardioidaceae</taxon>
        <taxon>Tenggerimyces</taxon>
    </lineage>
</organism>
<name>A0ABV7YBX8_9ACTN</name>
<gene>
    <name evidence="3" type="ORF">ACFOUW_14845</name>
</gene>
<keyword evidence="2 3" id="KW-0560">Oxidoreductase</keyword>
<dbReference type="PRINTS" id="PR00080">
    <property type="entry name" value="SDRFAMILY"/>
</dbReference>
<dbReference type="EMBL" id="JBHRZH010000012">
    <property type="protein sequence ID" value="MFC3762117.1"/>
    <property type="molecule type" value="Genomic_DNA"/>
</dbReference>
<dbReference type="Gene3D" id="3.40.50.720">
    <property type="entry name" value="NAD(P)-binding Rossmann-like Domain"/>
    <property type="match status" value="1"/>
</dbReference>
<dbReference type="RefSeq" id="WP_205120661.1">
    <property type="nucleotide sequence ID" value="NZ_JAFBCM010000001.1"/>
</dbReference>
<comment type="caution">
    <text evidence="3">The sequence shown here is derived from an EMBL/GenBank/DDBJ whole genome shotgun (WGS) entry which is preliminary data.</text>
</comment>
<dbReference type="InterPro" id="IPR036291">
    <property type="entry name" value="NAD(P)-bd_dom_sf"/>
</dbReference>
<evidence type="ECO:0000256" key="2">
    <source>
        <dbReference type="ARBA" id="ARBA00023002"/>
    </source>
</evidence>
<comment type="similarity">
    <text evidence="1">Belongs to the short-chain dehydrogenases/reductases (SDR) family.</text>
</comment>
<dbReference type="Pfam" id="PF13561">
    <property type="entry name" value="adh_short_C2"/>
    <property type="match status" value="1"/>
</dbReference>
<dbReference type="Proteomes" id="UP001595699">
    <property type="component" value="Unassembled WGS sequence"/>
</dbReference>
<evidence type="ECO:0000313" key="3">
    <source>
        <dbReference type="EMBL" id="MFC3762117.1"/>
    </source>
</evidence>